<dbReference type="GO" id="GO:0005886">
    <property type="term" value="C:plasma membrane"/>
    <property type="evidence" value="ECO:0007669"/>
    <property type="project" value="TreeGrafter"/>
</dbReference>
<organism evidence="2 3">
    <name type="scientific">Elongatibacter sediminis</name>
    <dbReference type="NCBI Taxonomy" id="3119006"/>
    <lineage>
        <taxon>Bacteria</taxon>
        <taxon>Pseudomonadati</taxon>
        <taxon>Pseudomonadota</taxon>
        <taxon>Gammaproteobacteria</taxon>
        <taxon>Chromatiales</taxon>
        <taxon>Wenzhouxiangellaceae</taxon>
        <taxon>Elongatibacter</taxon>
    </lineage>
</organism>
<dbReference type="Proteomes" id="UP001359886">
    <property type="component" value="Unassembled WGS sequence"/>
</dbReference>
<dbReference type="RefSeq" id="WP_354696403.1">
    <property type="nucleotide sequence ID" value="NZ_JAZHOG010000011.1"/>
</dbReference>
<dbReference type="EMBL" id="JAZHOG010000011">
    <property type="protein sequence ID" value="MEJ8569080.1"/>
    <property type="molecule type" value="Genomic_DNA"/>
</dbReference>
<keyword evidence="1" id="KW-0472">Membrane</keyword>
<accession>A0AAW9RB92</accession>
<keyword evidence="1" id="KW-0812">Transmembrane</keyword>
<name>A0AAW9RB92_9GAMM</name>
<dbReference type="Pfam" id="PF04247">
    <property type="entry name" value="SirB"/>
    <property type="match status" value="1"/>
</dbReference>
<evidence type="ECO:0000313" key="3">
    <source>
        <dbReference type="Proteomes" id="UP001359886"/>
    </source>
</evidence>
<comment type="caution">
    <text evidence="2">The sequence shown here is derived from an EMBL/GenBank/DDBJ whole genome shotgun (WGS) entry which is preliminary data.</text>
</comment>
<keyword evidence="3" id="KW-1185">Reference proteome</keyword>
<proteinExistence type="predicted"/>
<dbReference type="AlphaFoldDB" id="A0AAW9RB92"/>
<protein>
    <submittedName>
        <fullName evidence="2">SirB2 family protein</fullName>
    </submittedName>
</protein>
<dbReference type="PANTHER" id="PTHR39594">
    <property type="entry name" value="PROTEIN YCHQ"/>
    <property type="match status" value="1"/>
</dbReference>
<feature type="transmembrane region" description="Helical" evidence="1">
    <location>
        <begin position="97"/>
        <end position="115"/>
    </location>
</feature>
<dbReference type="PIRSF" id="PIRSF005610">
    <property type="entry name" value="SirB"/>
    <property type="match status" value="1"/>
</dbReference>
<feature type="transmembrane region" description="Helical" evidence="1">
    <location>
        <begin position="6"/>
        <end position="25"/>
    </location>
</feature>
<feature type="transmembrane region" description="Helical" evidence="1">
    <location>
        <begin position="71"/>
        <end position="90"/>
    </location>
</feature>
<gene>
    <name evidence="2" type="ORF">V3330_15725</name>
</gene>
<dbReference type="PANTHER" id="PTHR39594:SF1">
    <property type="entry name" value="PROTEIN YCHQ"/>
    <property type="match status" value="1"/>
</dbReference>
<feature type="transmembrane region" description="Helical" evidence="1">
    <location>
        <begin position="46"/>
        <end position="65"/>
    </location>
</feature>
<sequence length="131" mass="14403">MTYPELKLLHVALALTSIAGFTLRWTWKRIGHAWYEARVTRILPHIIDTGLLAAGILLAIRIAQYPLTHSWLTAKIAGLIAYILIGAVAMRAAPRSHLSMAAFTLAVLVFAWMASVARTKSVWGFIAPLLA</sequence>
<keyword evidence="1" id="KW-1133">Transmembrane helix</keyword>
<evidence type="ECO:0000313" key="2">
    <source>
        <dbReference type="EMBL" id="MEJ8569080.1"/>
    </source>
</evidence>
<evidence type="ECO:0000256" key="1">
    <source>
        <dbReference type="SAM" id="Phobius"/>
    </source>
</evidence>
<dbReference type="InterPro" id="IPR007360">
    <property type="entry name" value="SirB"/>
</dbReference>
<reference evidence="2 3" key="1">
    <citation type="submission" date="2024-02" db="EMBL/GenBank/DDBJ databases">
        <title>A novel Wenzhouxiangellaceae bacterium, isolated from coastal sediments.</title>
        <authorList>
            <person name="Du Z.-J."/>
            <person name="Ye Y.-Q."/>
            <person name="Zhang X.-Y."/>
        </authorList>
    </citation>
    <scope>NUCLEOTIDE SEQUENCE [LARGE SCALE GENOMIC DNA]</scope>
    <source>
        <strain evidence="2 3">CH-27</strain>
    </source>
</reference>